<reference evidence="1" key="1">
    <citation type="journal article" date="2021" name="Proc. Natl. Acad. Sci. U.S.A.">
        <title>A Catalog of Tens of Thousands of Viruses from Human Metagenomes Reveals Hidden Associations with Chronic Diseases.</title>
        <authorList>
            <person name="Tisza M.J."/>
            <person name="Buck C.B."/>
        </authorList>
    </citation>
    <scope>NUCLEOTIDE SEQUENCE</scope>
    <source>
        <strain evidence="1">Ct7es18</strain>
    </source>
</reference>
<evidence type="ECO:0000313" key="1">
    <source>
        <dbReference type="EMBL" id="DAD81561.1"/>
    </source>
</evidence>
<sequence>MYHSAAAVCADLAGAGVAVVECPLKENACMCLADGALVAMDSARFESQQEQATALIHEAGHFLSGAFYTPYSPYQVKAQAEYRADKAATLQYIPLCDLVEEMRCGFSVWEIAEHFNVTPEFIWRAYTIYRDNLGISFTALA</sequence>
<accession>A0A8S5MGT8</accession>
<name>A0A8S5MGT8_9CAUD</name>
<dbReference type="EMBL" id="BK014903">
    <property type="protein sequence ID" value="DAD81561.1"/>
    <property type="molecule type" value="Genomic_DNA"/>
</dbReference>
<protein>
    <submittedName>
        <fullName evidence="1">HTH-type transcriptional regulator</fullName>
    </submittedName>
</protein>
<proteinExistence type="predicted"/>
<organism evidence="1">
    <name type="scientific">Siphoviridae sp. ct7es18</name>
    <dbReference type="NCBI Taxonomy" id="2826166"/>
    <lineage>
        <taxon>Viruses</taxon>
        <taxon>Duplodnaviria</taxon>
        <taxon>Heunggongvirae</taxon>
        <taxon>Uroviricota</taxon>
        <taxon>Caudoviricetes</taxon>
    </lineage>
</organism>